<protein>
    <submittedName>
        <fullName evidence="1">Uncharacterized protein</fullName>
    </submittedName>
</protein>
<evidence type="ECO:0000313" key="2">
    <source>
        <dbReference type="Proteomes" id="UP001352852"/>
    </source>
</evidence>
<accession>A0ABU7E563</accession>
<dbReference type="Proteomes" id="UP001352852">
    <property type="component" value="Unassembled WGS sequence"/>
</dbReference>
<comment type="caution">
    <text evidence="1">The sequence shown here is derived from an EMBL/GenBank/DDBJ whole genome shotgun (WGS) entry which is preliminary data.</text>
</comment>
<dbReference type="EMBL" id="JAHUTJ010046341">
    <property type="protein sequence ID" value="MED6282408.1"/>
    <property type="molecule type" value="Genomic_DNA"/>
</dbReference>
<gene>
    <name evidence="1" type="ORF">CHARACLAT_031862</name>
</gene>
<reference evidence="1 2" key="1">
    <citation type="submission" date="2021-06" db="EMBL/GenBank/DDBJ databases">
        <authorList>
            <person name="Palmer J.M."/>
        </authorList>
    </citation>
    <scope>NUCLEOTIDE SEQUENCE [LARGE SCALE GENOMIC DNA]</scope>
    <source>
        <strain evidence="1 2">CL_MEX2019</strain>
        <tissue evidence="1">Muscle</tissue>
    </source>
</reference>
<proteinExistence type="predicted"/>
<name>A0ABU7E563_9TELE</name>
<evidence type="ECO:0000313" key="1">
    <source>
        <dbReference type="EMBL" id="MED6282408.1"/>
    </source>
</evidence>
<keyword evidence="2" id="KW-1185">Reference proteome</keyword>
<organism evidence="1 2">
    <name type="scientific">Characodon lateralis</name>
    <dbReference type="NCBI Taxonomy" id="208331"/>
    <lineage>
        <taxon>Eukaryota</taxon>
        <taxon>Metazoa</taxon>
        <taxon>Chordata</taxon>
        <taxon>Craniata</taxon>
        <taxon>Vertebrata</taxon>
        <taxon>Euteleostomi</taxon>
        <taxon>Actinopterygii</taxon>
        <taxon>Neopterygii</taxon>
        <taxon>Teleostei</taxon>
        <taxon>Neoteleostei</taxon>
        <taxon>Acanthomorphata</taxon>
        <taxon>Ovalentaria</taxon>
        <taxon>Atherinomorphae</taxon>
        <taxon>Cyprinodontiformes</taxon>
        <taxon>Goodeidae</taxon>
        <taxon>Characodon</taxon>
    </lineage>
</organism>
<sequence>MSSRTRANEQKIQHKLWNFTYNIWSVIVTGVLSFLHDPEVVMSAISVQGSHCKGGERLMAFVCSTAVGRCPNLGLAQFILMLNKITSNINKPAHRKTILQVLHKILAYCDKVHYFP</sequence>